<reference evidence="1" key="1">
    <citation type="submission" date="2020-08" db="EMBL/GenBank/DDBJ databases">
        <title>Genome sequencing and assembly of the red palm weevil Rhynchophorus ferrugineus.</title>
        <authorList>
            <person name="Dias G.B."/>
            <person name="Bergman C.M."/>
            <person name="Manee M."/>
        </authorList>
    </citation>
    <scope>NUCLEOTIDE SEQUENCE</scope>
    <source>
        <strain evidence="1">AA-2017</strain>
        <tissue evidence="1">Whole larva</tissue>
    </source>
</reference>
<keyword evidence="2" id="KW-1185">Reference proteome</keyword>
<comment type="caution">
    <text evidence="1">The sequence shown here is derived from an EMBL/GenBank/DDBJ whole genome shotgun (WGS) entry which is preliminary data.</text>
</comment>
<sequence length="142" mass="15767">MENCVFGLAPMILMPARGFPEDGIKMGYRERRRRVFLFSVVGGSDGTEVNSSFSSFNNGNFEKVSCSGAVRDHETSGSTKFQFVRLQVVYAPINRISSTDNLAPTLPFPNLPPAVPSRRAADPYPPRSLPIIQIKHSLFYEP</sequence>
<dbReference type="AlphaFoldDB" id="A0A834MKQ7"/>
<evidence type="ECO:0000313" key="2">
    <source>
        <dbReference type="Proteomes" id="UP000625711"/>
    </source>
</evidence>
<proteinExistence type="predicted"/>
<gene>
    <name evidence="1" type="ORF">GWI33_008280</name>
</gene>
<dbReference type="Proteomes" id="UP000625711">
    <property type="component" value="Unassembled WGS sequence"/>
</dbReference>
<protein>
    <submittedName>
        <fullName evidence="1">Uncharacterized protein</fullName>
    </submittedName>
</protein>
<dbReference type="EMBL" id="JAACXV010000039">
    <property type="protein sequence ID" value="KAF7285976.1"/>
    <property type="molecule type" value="Genomic_DNA"/>
</dbReference>
<accession>A0A834MKQ7</accession>
<organism evidence="1 2">
    <name type="scientific">Rhynchophorus ferrugineus</name>
    <name type="common">Red palm weevil</name>
    <name type="synonym">Curculio ferrugineus</name>
    <dbReference type="NCBI Taxonomy" id="354439"/>
    <lineage>
        <taxon>Eukaryota</taxon>
        <taxon>Metazoa</taxon>
        <taxon>Ecdysozoa</taxon>
        <taxon>Arthropoda</taxon>
        <taxon>Hexapoda</taxon>
        <taxon>Insecta</taxon>
        <taxon>Pterygota</taxon>
        <taxon>Neoptera</taxon>
        <taxon>Endopterygota</taxon>
        <taxon>Coleoptera</taxon>
        <taxon>Polyphaga</taxon>
        <taxon>Cucujiformia</taxon>
        <taxon>Curculionidae</taxon>
        <taxon>Dryophthorinae</taxon>
        <taxon>Rhynchophorus</taxon>
    </lineage>
</organism>
<name>A0A834MKQ7_RHYFE</name>
<evidence type="ECO:0000313" key="1">
    <source>
        <dbReference type="EMBL" id="KAF7285976.1"/>
    </source>
</evidence>